<protein>
    <submittedName>
        <fullName evidence="1">Uncharacterized protein</fullName>
    </submittedName>
</protein>
<reference evidence="1" key="1">
    <citation type="submission" date="2020-11" db="EMBL/GenBank/DDBJ databases">
        <authorList>
            <person name="Tran Van P."/>
        </authorList>
    </citation>
    <scope>NUCLEOTIDE SEQUENCE</scope>
</reference>
<sequence>MLSLAVVSLCLCLVAGDLYDHYPKPKNIVKEETIGKLYSDVKVDLVNDKYYFHVLKKQHEDGPNGPIYSDDYQKVSAKIIPKGSIVGDLYDHYPKPKNIVKEETIGKLYSDVKVDLVNDKYYFHVLKKQHEDGPNGPIYSDDYQKVSAKIIPKGSIVVVDKYGHKKVITDYEIPYKVEWGVEQKLPIVQRTPIKHY</sequence>
<organism evidence="1">
    <name type="scientific">Cyprideis torosa</name>
    <dbReference type="NCBI Taxonomy" id="163714"/>
    <lineage>
        <taxon>Eukaryota</taxon>
        <taxon>Metazoa</taxon>
        <taxon>Ecdysozoa</taxon>
        <taxon>Arthropoda</taxon>
        <taxon>Crustacea</taxon>
        <taxon>Oligostraca</taxon>
        <taxon>Ostracoda</taxon>
        <taxon>Podocopa</taxon>
        <taxon>Podocopida</taxon>
        <taxon>Cytherocopina</taxon>
        <taxon>Cytheroidea</taxon>
        <taxon>Cytherideidae</taxon>
        <taxon>Cyprideis</taxon>
    </lineage>
</organism>
<dbReference type="EMBL" id="OB662351">
    <property type="protein sequence ID" value="CAD7229905.1"/>
    <property type="molecule type" value="Genomic_DNA"/>
</dbReference>
<gene>
    <name evidence="1" type="ORF">CTOB1V02_LOCUS7770</name>
</gene>
<evidence type="ECO:0000313" key="1">
    <source>
        <dbReference type="EMBL" id="CAD7229905.1"/>
    </source>
</evidence>
<dbReference type="AlphaFoldDB" id="A0A7R8WE05"/>
<name>A0A7R8WE05_9CRUS</name>
<accession>A0A7R8WE05</accession>
<proteinExistence type="predicted"/>